<dbReference type="InterPro" id="IPR036779">
    <property type="entry name" value="LysM_dom_sf"/>
</dbReference>
<dbReference type="SMART" id="SM00257">
    <property type="entry name" value="LysM"/>
    <property type="match status" value="1"/>
</dbReference>
<dbReference type="AlphaFoldDB" id="A0AAP9VZK7"/>
<dbReference type="PROSITE" id="PS51782">
    <property type="entry name" value="LYSM"/>
    <property type="match status" value="1"/>
</dbReference>
<dbReference type="SUPFAM" id="SSF54106">
    <property type="entry name" value="LysM domain"/>
    <property type="match status" value="1"/>
</dbReference>
<feature type="compositionally biased region" description="Basic and acidic residues" evidence="1">
    <location>
        <begin position="771"/>
        <end position="784"/>
    </location>
</feature>
<gene>
    <name evidence="3" type="ORF">HLB40_14380</name>
</gene>
<protein>
    <submittedName>
        <fullName evidence="3">LysM peptidoglycan-binding domain-containing protein</fullName>
    </submittedName>
</protein>
<evidence type="ECO:0000259" key="2">
    <source>
        <dbReference type="PROSITE" id="PS51782"/>
    </source>
</evidence>
<feature type="domain" description="LysM" evidence="2">
    <location>
        <begin position="4"/>
        <end position="49"/>
    </location>
</feature>
<dbReference type="InterPro" id="IPR018392">
    <property type="entry name" value="LysM"/>
</dbReference>
<feature type="compositionally biased region" description="Basic and acidic residues" evidence="1">
    <location>
        <begin position="208"/>
        <end position="233"/>
    </location>
</feature>
<evidence type="ECO:0000313" key="3">
    <source>
        <dbReference type="EMBL" id="QNR50657.1"/>
    </source>
</evidence>
<accession>A0AAP9VZK7</accession>
<evidence type="ECO:0000313" key="4">
    <source>
        <dbReference type="Proteomes" id="UP000516316"/>
    </source>
</evidence>
<dbReference type="CDD" id="cd00118">
    <property type="entry name" value="LysM"/>
    <property type="match status" value="1"/>
</dbReference>
<dbReference type="EMBL" id="CP061079">
    <property type="protein sequence ID" value="QNR50657.1"/>
    <property type="molecule type" value="Genomic_DNA"/>
</dbReference>
<dbReference type="RefSeq" id="WP_101282420.1">
    <property type="nucleotide sequence ID" value="NZ_CP025309.1"/>
</dbReference>
<name>A0AAP9VZK7_9PSED</name>
<dbReference type="Gene3D" id="3.10.350.10">
    <property type="entry name" value="LysM domain"/>
    <property type="match status" value="1"/>
</dbReference>
<feature type="region of interest" description="Disordered" evidence="1">
    <location>
        <begin position="771"/>
        <end position="800"/>
    </location>
</feature>
<proteinExistence type="predicted"/>
<dbReference type="Proteomes" id="UP000516316">
    <property type="component" value="Chromosome"/>
</dbReference>
<evidence type="ECO:0000256" key="1">
    <source>
        <dbReference type="SAM" id="MobiDB-lite"/>
    </source>
</evidence>
<reference evidence="3 4" key="1">
    <citation type="submission" date="2020-09" db="EMBL/GenBank/DDBJ databases">
        <title>The Genome Sequence of Pseudomonas chlororaphis strain Qlu-1 - A phenazine-derivative-producing strain.</title>
        <authorList>
            <person name="Li L."/>
            <person name="Liu K."/>
        </authorList>
    </citation>
    <scope>NUCLEOTIDE SEQUENCE [LARGE SCALE GENOMIC DNA]</scope>
    <source>
        <strain evidence="4">qlu-1</strain>
    </source>
</reference>
<feature type="region of interest" description="Disordered" evidence="1">
    <location>
        <begin position="207"/>
        <end position="234"/>
    </location>
</feature>
<sequence length="1191" mass="131444">MEITNHLVKPGETLSQIASRYNATVAQLRQLNPFISNPGNIKTGWNLSVPKSAQAPAAGAPAKSTASATTSSAAEPAPAKAAPDSACIKLGAEKDFSKTCDANFVKHAPPCSKIYANAIYATDEQQFWLLPERASASMKEAMYTLEKQISPSKSNAERIKGLDESGLLSYFLEPKLGGFLEDAERERMEAIEKEEPNIDMDPAMALRARSEKAQAGEKSEPEAPKTDTQKSRIDQYISDENARNQIRTEYDNFYTLRNEWCVLRDKAIAIAKEEGYTYESGTLFSEKAIEARTRVQNYLEKRKAVFKKFDSKAATEYSPEEIAKLLAEDKQKREALQCCVAEGQGDLHAYFVWKQENAGKFAYYEYTDAIMKVAEYGIALPEFALIDDGLATGIQQFRLYLETEKKQSKVNDRLREKYRRWIEATGQNAQAPAGLVEKERAEWDRLQIIKEGLHKKAQAKLATPPSLHLLWEPEQFQPQPVDRLVKAGFPLREVSRVDAKGNPLSWFSLLDLDGAPKILMEELKNAGKKAKKFLNGIPKNGDGGAAKDSAQKVFTQWLESQGAHKIDDQAGNWFDSNGWFDIEAFHKYLTKEGYKVTQLEDADTRKSWGEHLKQVVFKKSVRGSARLFDKSPQAQFVRCLTPPQAKLHGETKFEGPSYTAAEGFQVSASASLSYDLARGEVELLKVDMPAREKARDLTVEYFIVGNPQAQTMNFGRFSFHFGARAWGYAGASLMLAGSIELNPIFGNAKYGANLSPIKPVQREDAEAKAERAAHEKIKADKAAKNDNSPTPDLQYKSEALTSVDTKTSDQVLTGRKAKVQIENGVKANFNLFAGVQAAIELTGALNWAPPKALAALRTPPATGINSSKEATAASQWLTLAKLNGSVGVAAGVGFKGDAQISLDKGRFILNLKAAVVLGPGASGAFKLEVGYEAVVEIVNLYRRELYKTQGAQISWIDPAAAEQASMLNVLGAAGLDVALVYMMGLEVILSLYDAMTSGGKGGPIADAIMEYQNQEELEKWFVEATPAALGPILMTLISEPKEFSIVALEAGKTESTETKTRIYTKELSHITQQKAIERILSWIVENAKKNGNIAFTQKQFETACSCMNKFGTKPKDAGQKYCENRYKLDSFMSDPVLRLTERTAEISRERYKEAVSLLGARLNGSCKVTVLHRAYIPTATVRFVGTEEDLK</sequence>
<feature type="region of interest" description="Disordered" evidence="1">
    <location>
        <begin position="56"/>
        <end position="78"/>
    </location>
</feature>
<dbReference type="Pfam" id="PF01476">
    <property type="entry name" value="LysM"/>
    <property type="match status" value="1"/>
</dbReference>
<organism evidence="3 4">
    <name type="scientific">Pseudomonas chlororaphis</name>
    <dbReference type="NCBI Taxonomy" id="587753"/>
    <lineage>
        <taxon>Bacteria</taxon>
        <taxon>Pseudomonadati</taxon>
        <taxon>Pseudomonadota</taxon>
        <taxon>Gammaproteobacteria</taxon>
        <taxon>Pseudomonadales</taxon>
        <taxon>Pseudomonadaceae</taxon>
        <taxon>Pseudomonas</taxon>
    </lineage>
</organism>